<dbReference type="AlphaFoldDB" id="A0A497VQ82"/>
<sequence length="109" mass="12242">MKANALVQVLGSVYHQDLAKFTELKTRLAALEGKRAELLLPPKRDPGALNSLEFSTAASKYLSWRQSEARKISRMIFELKPEVITAKKIVTKSFGRLEAMKELIARGKI</sequence>
<comment type="caution">
    <text evidence="1">The sequence shown here is derived from an EMBL/GenBank/DDBJ whole genome shotgun (WGS) entry which is preliminary data.</text>
</comment>
<organism evidence="1 2">
    <name type="scientific">Litoreibacter meonggei</name>
    <dbReference type="NCBI Taxonomy" id="1049199"/>
    <lineage>
        <taxon>Bacteria</taxon>
        <taxon>Pseudomonadati</taxon>
        <taxon>Pseudomonadota</taxon>
        <taxon>Alphaproteobacteria</taxon>
        <taxon>Rhodobacterales</taxon>
        <taxon>Roseobacteraceae</taxon>
        <taxon>Litoreibacter</taxon>
    </lineage>
</organism>
<evidence type="ECO:0000313" key="1">
    <source>
        <dbReference type="EMBL" id="RLJ41186.1"/>
    </source>
</evidence>
<dbReference type="OrthoDB" id="7862580at2"/>
<proteinExistence type="predicted"/>
<dbReference type="RefSeq" id="WP_121025821.1">
    <property type="nucleotide sequence ID" value="NZ_RCCE01000005.1"/>
</dbReference>
<dbReference type="Proteomes" id="UP000269157">
    <property type="component" value="Unassembled WGS sequence"/>
</dbReference>
<accession>A0A497VQ82</accession>
<name>A0A497VQ82_9RHOB</name>
<gene>
    <name evidence="1" type="ORF">BCF46_2974</name>
</gene>
<dbReference type="EMBL" id="RCCE01000005">
    <property type="protein sequence ID" value="RLJ41186.1"/>
    <property type="molecule type" value="Genomic_DNA"/>
</dbReference>
<reference evidence="1 2" key="1">
    <citation type="submission" date="2018-10" db="EMBL/GenBank/DDBJ databases">
        <title>Genomic Encyclopedia of Archaeal and Bacterial Type Strains, Phase II (KMG-II): from individual species to whole genera.</title>
        <authorList>
            <person name="Goeker M."/>
        </authorList>
    </citation>
    <scope>NUCLEOTIDE SEQUENCE [LARGE SCALE GENOMIC DNA]</scope>
    <source>
        <strain evidence="1 2">DSM 29466</strain>
    </source>
</reference>
<protein>
    <submittedName>
        <fullName evidence="1">Uncharacterized protein</fullName>
    </submittedName>
</protein>
<evidence type="ECO:0000313" key="2">
    <source>
        <dbReference type="Proteomes" id="UP000269157"/>
    </source>
</evidence>
<keyword evidence="2" id="KW-1185">Reference proteome</keyword>